<dbReference type="Pfam" id="PF24391">
    <property type="entry name" value="HD-CE"/>
    <property type="match status" value="1"/>
</dbReference>
<reference evidence="2 3" key="1">
    <citation type="submission" date="2016-10" db="EMBL/GenBank/DDBJ databases">
        <authorList>
            <person name="de Groot N.N."/>
        </authorList>
    </citation>
    <scope>NUCLEOTIDE SEQUENCE [LARGE SCALE GENOMIC DNA]</scope>
    <source>
        <strain evidence="2 3">CGMCC 1.9113</strain>
    </source>
</reference>
<evidence type="ECO:0000259" key="1">
    <source>
        <dbReference type="Pfam" id="PF24391"/>
    </source>
</evidence>
<dbReference type="Pfam" id="PF13589">
    <property type="entry name" value="HATPase_c_3"/>
    <property type="match status" value="1"/>
</dbReference>
<feature type="domain" description="HD-CE" evidence="1">
    <location>
        <begin position="59"/>
        <end position="315"/>
    </location>
</feature>
<evidence type="ECO:0000313" key="2">
    <source>
        <dbReference type="EMBL" id="SFP85764.1"/>
    </source>
</evidence>
<dbReference type="InterPro" id="IPR020575">
    <property type="entry name" value="Hsp90_N"/>
</dbReference>
<organism evidence="2 3">
    <name type="scientific">Sphingomonas rubra</name>
    <dbReference type="NCBI Taxonomy" id="634430"/>
    <lineage>
        <taxon>Bacteria</taxon>
        <taxon>Pseudomonadati</taxon>
        <taxon>Pseudomonadota</taxon>
        <taxon>Alphaproteobacteria</taxon>
        <taxon>Sphingomonadales</taxon>
        <taxon>Sphingomonadaceae</taxon>
        <taxon>Sphingomonas</taxon>
    </lineage>
</organism>
<accession>A0A1I5TRS2</accession>
<dbReference type="AlphaFoldDB" id="A0A1I5TRS2"/>
<sequence>MNDLLFKTTMSFKHSALWKAAFEASRTDATPEEQARLAGCYDAMRARASMLVAKIASDLPHMTVHDVTHLDALWEMAAIAAGENVELNPAEAFVFGGAILLHDAAMTLAAFPNGIAELREQTEWRDLHARYLTSVPAGDTAAAKEAEDRATADALRLLHAKQAENLPMISWTGPQKQPMFIIEDQQVRNFYGQKIGKIAYSHRWGISRVEEELSGILGALPDVTNCTVDLLKVACLLRVADAMHLDQRRAPAFEFALVQPTGVSADHWKFQERMAKPYVQADALVYTAQPPFEAADADSWWTAFDALQMVDRELRDVDRVLRDRQKKPLVVRRVEGAHSPSDLARTVETVGWVPVDSTVRVSDVPKIVATLGGSKLYGDSTAAPIRELIQNGLDAITARRRLQGRPPKWGELQVLLQKRDDGFWLCFEDNGVGMSQTVLTGPLIDFGNSFWKSSLAIQEFPGLAAAGMKSRGKYGIGFFSIFMLGDFVRVISRRYDRDTHSARVLEFCHGLGSRPNLRNADPKEVPMDGGTRVEVKLNTNPFDPDGLLYRKNPFSKGQVVRLSRVIAAIAPACDVAITVSQNDEPLRNTSAGDWLEINSASLLSRITGGNDPDDDDEPLPPVKAWEELVELRDEDGKLYGRARIDAANQWSTSGLLTVDGLAASKIGLVAGILIGVETTASRNSASPIVPAPVLASWSSEQAIALAAAEIPDAEKARAAAFVMGCGGDVGELPVVWWQENWMTASQFVEAVEPLDRLEVYEGTISHEDDDDVTKREFESSFKASTKIAQTADGRYGRLRDTDWISTVTKGGGSTPLDVIEALLCEAWGKVETEEDTLVVGESNGTEIFRNVGIYTPMSEVEDEEAE</sequence>
<name>A0A1I5TRS2_9SPHN</name>
<evidence type="ECO:0000313" key="3">
    <source>
        <dbReference type="Proteomes" id="UP000199586"/>
    </source>
</evidence>
<gene>
    <name evidence="2" type="ORF">SAMN04488241_1093</name>
</gene>
<dbReference type="InterPro" id="IPR056471">
    <property type="entry name" value="HD-CE"/>
</dbReference>
<dbReference type="Gene3D" id="3.30.565.10">
    <property type="entry name" value="Histidine kinase-like ATPase, C-terminal domain"/>
    <property type="match status" value="1"/>
</dbReference>
<protein>
    <submittedName>
        <fullName evidence="2">Histidine kinase-, DNA gyrase B-, and HSP90-like ATPase</fullName>
    </submittedName>
</protein>
<proteinExistence type="predicted"/>
<keyword evidence="2" id="KW-0808">Transferase</keyword>
<keyword evidence="3" id="KW-1185">Reference proteome</keyword>
<dbReference type="RefSeq" id="WP_218149658.1">
    <property type="nucleotide sequence ID" value="NZ_FOXP01000009.1"/>
</dbReference>
<dbReference type="SUPFAM" id="SSF55874">
    <property type="entry name" value="ATPase domain of HSP90 chaperone/DNA topoisomerase II/histidine kinase"/>
    <property type="match status" value="1"/>
</dbReference>
<dbReference type="Proteomes" id="UP000199586">
    <property type="component" value="Unassembled WGS sequence"/>
</dbReference>
<keyword evidence="2" id="KW-0418">Kinase</keyword>
<dbReference type="PRINTS" id="PR00775">
    <property type="entry name" value="HEATSHOCK90"/>
</dbReference>
<dbReference type="InterPro" id="IPR036890">
    <property type="entry name" value="HATPase_C_sf"/>
</dbReference>
<dbReference type="EMBL" id="FOXP01000009">
    <property type="protein sequence ID" value="SFP85764.1"/>
    <property type="molecule type" value="Genomic_DNA"/>
</dbReference>
<dbReference type="STRING" id="634430.SAMN04488241_1093"/>
<dbReference type="GO" id="GO:0016301">
    <property type="term" value="F:kinase activity"/>
    <property type="evidence" value="ECO:0007669"/>
    <property type="project" value="UniProtKB-KW"/>
</dbReference>